<organism evidence="10 11">
    <name type="scientific">Scylla paramamosain</name>
    <name type="common">Mud crab</name>
    <dbReference type="NCBI Taxonomy" id="85552"/>
    <lineage>
        <taxon>Eukaryota</taxon>
        <taxon>Metazoa</taxon>
        <taxon>Ecdysozoa</taxon>
        <taxon>Arthropoda</taxon>
        <taxon>Crustacea</taxon>
        <taxon>Multicrustacea</taxon>
        <taxon>Malacostraca</taxon>
        <taxon>Eumalacostraca</taxon>
        <taxon>Eucarida</taxon>
        <taxon>Decapoda</taxon>
        <taxon>Pleocyemata</taxon>
        <taxon>Brachyura</taxon>
        <taxon>Eubrachyura</taxon>
        <taxon>Portunoidea</taxon>
        <taxon>Portunidae</taxon>
        <taxon>Portuninae</taxon>
        <taxon>Scylla</taxon>
    </lineage>
</organism>
<evidence type="ECO:0000256" key="9">
    <source>
        <dbReference type="SAM" id="MobiDB-lite"/>
    </source>
</evidence>
<evidence type="ECO:0000256" key="5">
    <source>
        <dbReference type="ARBA" id="ARBA00023163"/>
    </source>
</evidence>
<dbReference type="InterPro" id="IPR036390">
    <property type="entry name" value="WH_DNA-bd_sf"/>
</dbReference>
<evidence type="ECO:0000256" key="6">
    <source>
        <dbReference type="ARBA" id="ARBA00023242"/>
    </source>
</evidence>
<keyword evidence="11" id="KW-1185">Reference proteome</keyword>
<evidence type="ECO:0000256" key="7">
    <source>
        <dbReference type="ARBA" id="ARBA00025232"/>
    </source>
</evidence>
<feature type="compositionally biased region" description="Acidic residues" evidence="9">
    <location>
        <begin position="259"/>
        <end position="274"/>
    </location>
</feature>
<name>A0AAW0T052_SCYPA</name>
<evidence type="ECO:0000256" key="8">
    <source>
        <dbReference type="RuleBase" id="RU366044"/>
    </source>
</evidence>
<feature type="region of interest" description="Disordered" evidence="9">
    <location>
        <begin position="183"/>
        <end position="440"/>
    </location>
</feature>
<dbReference type="PANTHER" id="PTHR13011:SF0">
    <property type="entry name" value="GENERAL TRANSCRIPTION FACTOR IIF SUBUNIT 1"/>
    <property type="match status" value="1"/>
</dbReference>
<dbReference type="Pfam" id="PF05793">
    <property type="entry name" value="TFIIF_alpha"/>
    <property type="match status" value="1"/>
</dbReference>
<dbReference type="SUPFAM" id="SSF50916">
    <property type="entry name" value="Rap30/74 interaction domains"/>
    <property type="match status" value="1"/>
</dbReference>
<keyword evidence="5 8" id="KW-0804">Transcription</keyword>
<keyword evidence="3 8" id="KW-0805">Transcription regulation</keyword>
<dbReference type="GO" id="GO:0016251">
    <property type="term" value="F:RNA polymerase II general transcription initiation factor activity"/>
    <property type="evidence" value="ECO:0007669"/>
    <property type="project" value="TreeGrafter"/>
</dbReference>
<comment type="subcellular location">
    <subcellularLocation>
        <location evidence="1 8">Nucleus</location>
    </subcellularLocation>
</comment>
<feature type="compositionally biased region" description="Acidic residues" evidence="9">
    <location>
        <begin position="210"/>
        <end position="233"/>
    </location>
</feature>
<dbReference type="GO" id="GO:0006367">
    <property type="term" value="P:transcription initiation at RNA polymerase II promoter"/>
    <property type="evidence" value="ECO:0007669"/>
    <property type="project" value="InterPro"/>
</dbReference>
<feature type="compositionally biased region" description="Basic and acidic residues" evidence="9">
    <location>
        <begin position="334"/>
        <end position="344"/>
    </location>
</feature>
<dbReference type="EMBL" id="JARAKH010000041">
    <property type="protein sequence ID" value="KAK8380628.1"/>
    <property type="molecule type" value="Genomic_DNA"/>
</dbReference>
<evidence type="ECO:0000313" key="11">
    <source>
        <dbReference type="Proteomes" id="UP001487740"/>
    </source>
</evidence>
<sequence length="504" mass="57471">MSGSSQGSVTEYVVRVPKSTKKKYHMMRFHAALGVDFKTWAHTKMERENNMKEFKGLEEEMPRYGAGSEFGREQREEARRKKYGINVKKYRPEDQPWILSVAGKNGKKFKGIREGGVSENSSWYVFMQGKDGAFEAYPVEEWYNFKLIQRYKALSAEEAEREFERRDKIMNYFSVMCQKKLKNEGDDAADGEEERIKKKGPSSKSLMLSELDDWMSDEGSDADEEREEEEEDDMSKKKKKVQSKSRTQQGGKKRKNVDGDSDEDCFEESDEYDDGAEHDYISSDSSDSDAENDEVVRKELVGVDQADALKKLLNSDEEDEEEKEKEEEEDEEDKKEGEDKEEKDKKKKKKKKKKEKKAEVNKEDSEGKSSDTSADEDNTKKKKKNKDSESKKDGGEGGVKRKLKANPADHSAKRQRGDIAAGSTGGGTSSPMVASGSDSGVTEEAIRRYLMRKPMTTTELLQKFKCKKTGLNSDQLVHAIAQILKRINPAKQMVKGKMYLSLKQ</sequence>
<gene>
    <name evidence="10" type="ORF">O3P69_007909</name>
</gene>
<dbReference type="SUPFAM" id="SSF46785">
    <property type="entry name" value="Winged helix' DNA-binding domain"/>
    <property type="match status" value="1"/>
</dbReference>
<evidence type="ECO:0000256" key="3">
    <source>
        <dbReference type="ARBA" id="ARBA00023015"/>
    </source>
</evidence>
<dbReference type="AlphaFoldDB" id="A0AAW0T052"/>
<dbReference type="GO" id="GO:0003677">
    <property type="term" value="F:DNA binding"/>
    <property type="evidence" value="ECO:0007669"/>
    <property type="project" value="UniProtKB-KW"/>
</dbReference>
<evidence type="ECO:0000256" key="1">
    <source>
        <dbReference type="ARBA" id="ARBA00004123"/>
    </source>
</evidence>
<dbReference type="GO" id="GO:0032968">
    <property type="term" value="P:positive regulation of transcription elongation by RNA polymerase II"/>
    <property type="evidence" value="ECO:0007669"/>
    <property type="project" value="InterPro"/>
</dbReference>
<keyword evidence="4 8" id="KW-0238">DNA-binding</keyword>
<accession>A0AAW0T052</accession>
<protein>
    <recommendedName>
        <fullName evidence="8">Transcription initiation factor IIF subunit alpha</fullName>
    </recommendedName>
</protein>
<comment type="similarity">
    <text evidence="2 8">Belongs to the TFIIF alpha subunit family.</text>
</comment>
<comment type="caution">
    <text evidence="10">The sequence shown here is derived from an EMBL/GenBank/DDBJ whole genome shotgun (WGS) entry which is preliminary data.</text>
</comment>
<feature type="compositionally biased region" description="Basic residues" evidence="9">
    <location>
        <begin position="345"/>
        <end position="355"/>
    </location>
</feature>
<comment type="function">
    <text evidence="7 8">TFIIF is a general transcription initiation factor that binds to RNA polymerase II and helps to recruit it to the initiation complex in collaboration with TFIIB. It promotes transcription elongation.</text>
</comment>
<dbReference type="Proteomes" id="UP001487740">
    <property type="component" value="Unassembled WGS sequence"/>
</dbReference>
<dbReference type="PANTHER" id="PTHR13011">
    <property type="entry name" value="TFIIF-ALPHA"/>
    <property type="match status" value="1"/>
</dbReference>
<keyword evidence="6 8" id="KW-0539">Nucleus</keyword>
<feature type="compositionally biased region" description="Basic and acidic residues" evidence="9">
    <location>
        <begin position="356"/>
        <end position="369"/>
    </location>
</feature>
<reference evidence="10 11" key="1">
    <citation type="submission" date="2023-03" db="EMBL/GenBank/DDBJ databases">
        <title>High-quality genome of Scylla paramamosain provides insights in environmental adaptation.</title>
        <authorList>
            <person name="Zhang L."/>
        </authorList>
    </citation>
    <scope>NUCLEOTIDE SEQUENCE [LARGE SCALE GENOMIC DNA]</scope>
    <source>
        <strain evidence="10">LZ_2023a</strain>
        <tissue evidence="10">Muscle</tissue>
    </source>
</reference>
<feature type="compositionally biased region" description="Acidic residues" evidence="9">
    <location>
        <begin position="315"/>
        <end position="333"/>
    </location>
</feature>
<evidence type="ECO:0000256" key="4">
    <source>
        <dbReference type="ARBA" id="ARBA00023125"/>
    </source>
</evidence>
<evidence type="ECO:0000256" key="2">
    <source>
        <dbReference type="ARBA" id="ARBA00005249"/>
    </source>
</evidence>
<dbReference type="InterPro" id="IPR036388">
    <property type="entry name" value="WH-like_DNA-bd_sf"/>
</dbReference>
<feature type="compositionally biased region" description="Basic and acidic residues" evidence="9">
    <location>
        <begin position="294"/>
        <end position="314"/>
    </location>
</feature>
<feature type="compositionally biased region" description="Basic and acidic residues" evidence="9">
    <location>
        <begin position="386"/>
        <end position="399"/>
    </location>
</feature>
<dbReference type="InterPro" id="IPR008851">
    <property type="entry name" value="TFIIF-alpha"/>
</dbReference>
<dbReference type="Gene3D" id="1.10.10.10">
    <property type="entry name" value="Winged helix-like DNA-binding domain superfamily/Winged helix DNA-binding domain"/>
    <property type="match status" value="1"/>
</dbReference>
<evidence type="ECO:0000313" key="10">
    <source>
        <dbReference type="EMBL" id="KAK8380628.1"/>
    </source>
</evidence>
<dbReference type="EMBL" id="JARAKH010000041">
    <property type="protein sequence ID" value="KAK8380627.1"/>
    <property type="molecule type" value="Genomic_DNA"/>
</dbReference>
<dbReference type="GO" id="GO:0001096">
    <property type="term" value="F:TFIIF-class transcription factor complex binding"/>
    <property type="evidence" value="ECO:0007669"/>
    <property type="project" value="TreeGrafter"/>
</dbReference>
<dbReference type="GO" id="GO:0005674">
    <property type="term" value="C:transcription factor TFIIF complex"/>
    <property type="evidence" value="ECO:0007669"/>
    <property type="project" value="TreeGrafter"/>
</dbReference>
<proteinExistence type="inferred from homology"/>
<dbReference type="InterPro" id="IPR011039">
    <property type="entry name" value="TFIIF_interaction"/>
</dbReference>